<name>A0A0L0BRC0_LUCCU</name>
<evidence type="ECO:0000313" key="2">
    <source>
        <dbReference type="EMBL" id="KNC22625.1"/>
    </source>
</evidence>
<dbReference type="Proteomes" id="UP000037069">
    <property type="component" value="Unassembled WGS sequence"/>
</dbReference>
<accession>A0A0L0BRC0</accession>
<evidence type="ECO:0000256" key="1">
    <source>
        <dbReference type="SAM" id="MobiDB-lite"/>
    </source>
</evidence>
<reference evidence="2 3" key="1">
    <citation type="journal article" date="2015" name="Nat. Commun.">
        <title>Lucilia cuprina genome unlocks parasitic fly biology to underpin future interventions.</title>
        <authorList>
            <person name="Anstead C.A."/>
            <person name="Korhonen P.K."/>
            <person name="Young N.D."/>
            <person name="Hall R.S."/>
            <person name="Jex A.R."/>
            <person name="Murali S.C."/>
            <person name="Hughes D.S."/>
            <person name="Lee S.F."/>
            <person name="Perry T."/>
            <person name="Stroehlein A.J."/>
            <person name="Ansell B.R."/>
            <person name="Breugelmans B."/>
            <person name="Hofmann A."/>
            <person name="Qu J."/>
            <person name="Dugan S."/>
            <person name="Lee S.L."/>
            <person name="Chao H."/>
            <person name="Dinh H."/>
            <person name="Han Y."/>
            <person name="Doddapaneni H.V."/>
            <person name="Worley K.C."/>
            <person name="Muzny D.M."/>
            <person name="Ioannidis P."/>
            <person name="Waterhouse R.M."/>
            <person name="Zdobnov E.M."/>
            <person name="James P.J."/>
            <person name="Bagnall N.H."/>
            <person name="Kotze A.C."/>
            <person name="Gibbs R.A."/>
            <person name="Richards S."/>
            <person name="Batterham P."/>
            <person name="Gasser R.B."/>
        </authorList>
    </citation>
    <scope>NUCLEOTIDE SEQUENCE [LARGE SCALE GENOMIC DNA]</scope>
    <source>
        <strain evidence="2 3">LS</strain>
        <tissue evidence="2">Full body</tissue>
    </source>
</reference>
<sequence>MCQGSKRNVMQLKSQWTLTKIQTKKEIASHRREVNKTGGGPHPADKEMSANDICVWHPNEFVIDTNEFDSDVIAPEEIEVEIDAVLEDLEEGPKRATVELPENIIKQKKMIPVLNQKVANTEIKKMLTLSSSAEKSPTWFKWRMKQPESPNKRPLNSRFSNRCLMVDSLK</sequence>
<feature type="compositionally biased region" description="Basic and acidic residues" evidence="1">
    <location>
        <begin position="26"/>
        <end position="35"/>
    </location>
</feature>
<protein>
    <submittedName>
        <fullName evidence="2">Uncharacterized protein</fullName>
    </submittedName>
</protein>
<dbReference type="EMBL" id="JRES01001473">
    <property type="protein sequence ID" value="KNC22625.1"/>
    <property type="molecule type" value="Genomic_DNA"/>
</dbReference>
<keyword evidence="3" id="KW-1185">Reference proteome</keyword>
<proteinExistence type="predicted"/>
<dbReference type="OrthoDB" id="6084504at2759"/>
<evidence type="ECO:0000313" key="3">
    <source>
        <dbReference type="Proteomes" id="UP000037069"/>
    </source>
</evidence>
<organism evidence="2 3">
    <name type="scientific">Lucilia cuprina</name>
    <name type="common">Green bottle fly</name>
    <name type="synonym">Australian sheep blowfly</name>
    <dbReference type="NCBI Taxonomy" id="7375"/>
    <lineage>
        <taxon>Eukaryota</taxon>
        <taxon>Metazoa</taxon>
        <taxon>Ecdysozoa</taxon>
        <taxon>Arthropoda</taxon>
        <taxon>Hexapoda</taxon>
        <taxon>Insecta</taxon>
        <taxon>Pterygota</taxon>
        <taxon>Neoptera</taxon>
        <taxon>Endopterygota</taxon>
        <taxon>Diptera</taxon>
        <taxon>Brachycera</taxon>
        <taxon>Muscomorpha</taxon>
        <taxon>Oestroidea</taxon>
        <taxon>Calliphoridae</taxon>
        <taxon>Luciliinae</taxon>
        <taxon>Lucilia</taxon>
    </lineage>
</organism>
<gene>
    <name evidence="2" type="ORF">FF38_04500</name>
</gene>
<feature type="region of interest" description="Disordered" evidence="1">
    <location>
        <begin position="26"/>
        <end position="46"/>
    </location>
</feature>
<dbReference type="AlphaFoldDB" id="A0A0L0BRC0"/>
<comment type="caution">
    <text evidence="2">The sequence shown here is derived from an EMBL/GenBank/DDBJ whole genome shotgun (WGS) entry which is preliminary data.</text>
</comment>